<feature type="transmembrane region" description="Helical" evidence="8">
    <location>
        <begin position="259"/>
        <end position="282"/>
    </location>
</feature>
<keyword evidence="3" id="KW-0328">Glycosyltransferase</keyword>
<feature type="transmembrane region" description="Helical" evidence="8">
    <location>
        <begin position="303"/>
        <end position="322"/>
    </location>
</feature>
<sequence>MSDPVSSYYPGSEPSTARADEPSLAAPLALLLPIHALVWTFAAWLSRGNLDVQGDMIENYVWGAEWQAGYAKHPPLFAWITAAWFEVFPHTDFAYFGLSAVNALAGLLGIVALAGRFLPRRLAIAAGLAMAVSPLYSNLAIKFNANSVLLSVWPWTAYFFVRYMQTGKRSAALALGALAALAILGKYFSIVLLVALLGAALARPQWRARLLSVDSLLVAAAGAVVLFPHLRWLVLHHFPTFGYAERRTGGTLPAAALRFGVYTLAQAGYMLLSFGFVVGLVARDRLHAAKLILLSHVRPSLHRDLWCLAIGPLMVVGVIAVGSKTQMASVWGMAQWFALVPLWVAVLDRAAVRLEPGRAARMLCIYWALALAASAAVGYAGATRNTDDAAEPRAELAAAVHALWRERTGQALPIAAGSVHEAQSVGFYSDGQTRFWDIAEPETTPWLKAEDLARQGAVLVCPNSDAACVRKAASFSHVQPISIDVAKKAWGMVLPARGYQLFLMMPQQG</sequence>
<keyword evidence="11" id="KW-1185">Reference proteome</keyword>
<dbReference type="AlphaFoldDB" id="A0A4U1I0P0"/>
<evidence type="ECO:0000259" key="9">
    <source>
        <dbReference type="Pfam" id="PF13231"/>
    </source>
</evidence>
<protein>
    <submittedName>
        <fullName evidence="10">Glycosyltransferase family 39 protein</fullName>
    </submittedName>
</protein>
<keyword evidence="7 8" id="KW-0472">Membrane</keyword>
<reference evidence="10 11" key="1">
    <citation type="submission" date="2019-04" db="EMBL/GenBank/DDBJ databases">
        <title>Trinickia sp. 7GSK02, isolated from subtropical forest soil.</title>
        <authorList>
            <person name="Gao Z.-H."/>
            <person name="Qiu L.-H."/>
        </authorList>
    </citation>
    <scope>NUCLEOTIDE SEQUENCE [LARGE SCALE GENOMIC DNA]</scope>
    <source>
        <strain evidence="10 11">7GSK02</strain>
    </source>
</reference>
<dbReference type="EMBL" id="SWJE01000010">
    <property type="protein sequence ID" value="TKC86691.1"/>
    <property type="molecule type" value="Genomic_DNA"/>
</dbReference>
<evidence type="ECO:0000256" key="7">
    <source>
        <dbReference type="ARBA" id="ARBA00023136"/>
    </source>
</evidence>
<keyword evidence="6 8" id="KW-1133">Transmembrane helix</keyword>
<dbReference type="PANTHER" id="PTHR33908">
    <property type="entry name" value="MANNOSYLTRANSFERASE YKCB-RELATED"/>
    <property type="match status" value="1"/>
</dbReference>
<evidence type="ECO:0000256" key="1">
    <source>
        <dbReference type="ARBA" id="ARBA00004651"/>
    </source>
</evidence>
<feature type="transmembrane region" description="Helical" evidence="8">
    <location>
        <begin position="24"/>
        <end position="45"/>
    </location>
</feature>
<feature type="transmembrane region" description="Helical" evidence="8">
    <location>
        <begin position="171"/>
        <end position="198"/>
    </location>
</feature>
<dbReference type="Pfam" id="PF13231">
    <property type="entry name" value="PMT_2"/>
    <property type="match status" value="1"/>
</dbReference>
<feature type="transmembrane region" description="Helical" evidence="8">
    <location>
        <begin position="93"/>
        <end position="115"/>
    </location>
</feature>
<dbReference type="OrthoDB" id="8933800at2"/>
<evidence type="ECO:0000256" key="5">
    <source>
        <dbReference type="ARBA" id="ARBA00022692"/>
    </source>
</evidence>
<keyword evidence="2" id="KW-1003">Cell membrane</keyword>
<dbReference type="GO" id="GO:0005886">
    <property type="term" value="C:plasma membrane"/>
    <property type="evidence" value="ECO:0007669"/>
    <property type="project" value="UniProtKB-SubCell"/>
</dbReference>
<evidence type="ECO:0000313" key="10">
    <source>
        <dbReference type="EMBL" id="TKC86691.1"/>
    </source>
</evidence>
<feature type="domain" description="Glycosyltransferase RgtA/B/C/D-like" evidence="9">
    <location>
        <begin position="72"/>
        <end position="232"/>
    </location>
</feature>
<evidence type="ECO:0000256" key="2">
    <source>
        <dbReference type="ARBA" id="ARBA00022475"/>
    </source>
</evidence>
<accession>A0A4U1I0P0</accession>
<evidence type="ECO:0000313" key="11">
    <source>
        <dbReference type="Proteomes" id="UP000305539"/>
    </source>
</evidence>
<name>A0A4U1I0P0_9BURK</name>
<comment type="caution">
    <text evidence="10">The sequence shown here is derived from an EMBL/GenBank/DDBJ whole genome shotgun (WGS) entry which is preliminary data.</text>
</comment>
<evidence type="ECO:0000256" key="4">
    <source>
        <dbReference type="ARBA" id="ARBA00022679"/>
    </source>
</evidence>
<feature type="transmembrane region" description="Helical" evidence="8">
    <location>
        <begin position="122"/>
        <end position="141"/>
    </location>
</feature>
<evidence type="ECO:0000256" key="6">
    <source>
        <dbReference type="ARBA" id="ARBA00022989"/>
    </source>
</evidence>
<evidence type="ECO:0000256" key="3">
    <source>
        <dbReference type="ARBA" id="ARBA00022676"/>
    </source>
</evidence>
<dbReference type="PANTHER" id="PTHR33908:SF9">
    <property type="entry name" value="BLL5595 PROTEIN"/>
    <property type="match status" value="1"/>
</dbReference>
<dbReference type="Proteomes" id="UP000305539">
    <property type="component" value="Unassembled WGS sequence"/>
</dbReference>
<feature type="transmembrane region" description="Helical" evidence="8">
    <location>
        <begin position="210"/>
        <end position="230"/>
    </location>
</feature>
<comment type="subcellular location">
    <subcellularLocation>
        <location evidence="1">Cell membrane</location>
        <topology evidence="1">Multi-pass membrane protein</topology>
    </subcellularLocation>
</comment>
<dbReference type="InterPro" id="IPR050297">
    <property type="entry name" value="LipidA_mod_glycosyltrf_83"/>
</dbReference>
<feature type="transmembrane region" description="Helical" evidence="8">
    <location>
        <begin position="328"/>
        <end position="347"/>
    </location>
</feature>
<keyword evidence="4 10" id="KW-0808">Transferase</keyword>
<feature type="transmembrane region" description="Helical" evidence="8">
    <location>
        <begin position="359"/>
        <end position="382"/>
    </location>
</feature>
<gene>
    <name evidence="10" type="ORF">FAZ69_18735</name>
</gene>
<dbReference type="GO" id="GO:0016763">
    <property type="term" value="F:pentosyltransferase activity"/>
    <property type="evidence" value="ECO:0007669"/>
    <property type="project" value="TreeGrafter"/>
</dbReference>
<dbReference type="InterPro" id="IPR038731">
    <property type="entry name" value="RgtA/B/C-like"/>
</dbReference>
<proteinExistence type="predicted"/>
<organism evidence="10 11">
    <name type="scientific">Trinickia terrae</name>
    <dbReference type="NCBI Taxonomy" id="2571161"/>
    <lineage>
        <taxon>Bacteria</taxon>
        <taxon>Pseudomonadati</taxon>
        <taxon>Pseudomonadota</taxon>
        <taxon>Betaproteobacteria</taxon>
        <taxon>Burkholderiales</taxon>
        <taxon>Burkholderiaceae</taxon>
        <taxon>Trinickia</taxon>
    </lineage>
</organism>
<dbReference type="RefSeq" id="WP_136896584.1">
    <property type="nucleotide sequence ID" value="NZ_SWJE01000010.1"/>
</dbReference>
<evidence type="ECO:0000256" key="8">
    <source>
        <dbReference type="SAM" id="Phobius"/>
    </source>
</evidence>
<keyword evidence="5 8" id="KW-0812">Transmembrane</keyword>
<dbReference type="GO" id="GO:0009103">
    <property type="term" value="P:lipopolysaccharide biosynthetic process"/>
    <property type="evidence" value="ECO:0007669"/>
    <property type="project" value="UniProtKB-ARBA"/>
</dbReference>